<feature type="region of interest" description="Disordered" evidence="1">
    <location>
        <begin position="168"/>
        <end position="198"/>
    </location>
</feature>
<gene>
    <name evidence="2" type="ORF">FA13DRAFT_1716747</name>
</gene>
<dbReference type="EMBL" id="QPFP01000107">
    <property type="protein sequence ID" value="TEB21574.1"/>
    <property type="molecule type" value="Genomic_DNA"/>
</dbReference>
<organism evidence="2 3">
    <name type="scientific">Coprinellus micaceus</name>
    <name type="common">Glistening ink-cap mushroom</name>
    <name type="synonym">Coprinus micaceus</name>
    <dbReference type="NCBI Taxonomy" id="71717"/>
    <lineage>
        <taxon>Eukaryota</taxon>
        <taxon>Fungi</taxon>
        <taxon>Dikarya</taxon>
        <taxon>Basidiomycota</taxon>
        <taxon>Agaricomycotina</taxon>
        <taxon>Agaricomycetes</taxon>
        <taxon>Agaricomycetidae</taxon>
        <taxon>Agaricales</taxon>
        <taxon>Agaricineae</taxon>
        <taxon>Psathyrellaceae</taxon>
        <taxon>Coprinellus</taxon>
    </lineage>
</organism>
<dbReference type="STRING" id="71717.A0A4Y7SJ08"/>
<protein>
    <submittedName>
        <fullName evidence="2">Uncharacterized protein</fullName>
    </submittedName>
</protein>
<dbReference type="AlphaFoldDB" id="A0A4Y7SJ08"/>
<dbReference type="OrthoDB" id="3364132at2759"/>
<comment type="caution">
    <text evidence="2">The sequence shown here is derived from an EMBL/GenBank/DDBJ whole genome shotgun (WGS) entry which is preliminary data.</text>
</comment>
<evidence type="ECO:0000256" key="1">
    <source>
        <dbReference type="SAM" id="MobiDB-lite"/>
    </source>
</evidence>
<feature type="compositionally biased region" description="Basic and acidic residues" evidence="1">
    <location>
        <begin position="185"/>
        <end position="195"/>
    </location>
</feature>
<name>A0A4Y7SJ08_COPMI</name>
<reference evidence="2 3" key="1">
    <citation type="journal article" date="2019" name="Nat. Ecol. Evol.">
        <title>Megaphylogeny resolves global patterns of mushroom evolution.</title>
        <authorList>
            <person name="Varga T."/>
            <person name="Krizsan K."/>
            <person name="Foldi C."/>
            <person name="Dima B."/>
            <person name="Sanchez-Garcia M."/>
            <person name="Sanchez-Ramirez S."/>
            <person name="Szollosi G.J."/>
            <person name="Szarkandi J.G."/>
            <person name="Papp V."/>
            <person name="Albert L."/>
            <person name="Andreopoulos W."/>
            <person name="Angelini C."/>
            <person name="Antonin V."/>
            <person name="Barry K.W."/>
            <person name="Bougher N.L."/>
            <person name="Buchanan P."/>
            <person name="Buyck B."/>
            <person name="Bense V."/>
            <person name="Catcheside P."/>
            <person name="Chovatia M."/>
            <person name="Cooper J."/>
            <person name="Damon W."/>
            <person name="Desjardin D."/>
            <person name="Finy P."/>
            <person name="Geml J."/>
            <person name="Haridas S."/>
            <person name="Hughes K."/>
            <person name="Justo A."/>
            <person name="Karasinski D."/>
            <person name="Kautmanova I."/>
            <person name="Kiss B."/>
            <person name="Kocsube S."/>
            <person name="Kotiranta H."/>
            <person name="LaButti K.M."/>
            <person name="Lechner B.E."/>
            <person name="Liimatainen K."/>
            <person name="Lipzen A."/>
            <person name="Lukacs Z."/>
            <person name="Mihaltcheva S."/>
            <person name="Morgado L.N."/>
            <person name="Niskanen T."/>
            <person name="Noordeloos M.E."/>
            <person name="Ohm R.A."/>
            <person name="Ortiz-Santana B."/>
            <person name="Ovrebo C."/>
            <person name="Racz N."/>
            <person name="Riley R."/>
            <person name="Savchenko A."/>
            <person name="Shiryaev A."/>
            <person name="Soop K."/>
            <person name="Spirin V."/>
            <person name="Szebenyi C."/>
            <person name="Tomsovsky M."/>
            <person name="Tulloss R.E."/>
            <person name="Uehling J."/>
            <person name="Grigoriev I.V."/>
            <person name="Vagvolgyi C."/>
            <person name="Papp T."/>
            <person name="Martin F.M."/>
            <person name="Miettinen O."/>
            <person name="Hibbett D.S."/>
            <person name="Nagy L.G."/>
        </authorList>
    </citation>
    <scope>NUCLEOTIDE SEQUENCE [LARGE SCALE GENOMIC DNA]</scope>
    <source>
        <strain evidence="2 3">FP101781</strain>
    </source>
</reference>
<proteinExistence type="predicted"/>
<evidence type="ECO:0000313" key="2">
    <source>
        <dbReference type="EMBL" id="TEB21574.1"/>
    </source>
</evidence>
<sequence>MEVNGYTVREYGIDTLDDETGVSCWIPCEIGKEFAICVTIPERDLERMSHKVRVRLDGTDALIRGNIFQQNTPVPTRCFSDQWVDVARTCTRAFQFGSLQLTGKCPNWAAPNATSSTGPAPPLAKAQPRMSVRALIRHSFLKWDKRANAGQRDIDKCLQSLARILSSNLPSAMPTKRKNKNPPKPKFDPDRKPCKPEYPPAAKVWRSAEEYSDWQDRCAELRSKWRKTWRSGRRCTGAVRTGMVGIRTRISVRTRPMALTIRDGDPTQHTRYLMITDLAPTIPGCPARS</sequence>
<keyword evidence="3" id="KW-1185">Reference proteome</keyword>
<accession>A0A4Y7SJ08</accession>
<evidence type="ECO:0000313" key="3">
    <source>
        <dbReference type="Proteomes" id="UP000298030"/>
    </source>
</evidence>
<dbReference type="Proteomes" id="UP000298030">
    <property type="component" value="Unassembled WGS sequence"/>
</dbReference>